<feature type="non-terminal residue" evidence="1">
    <location>
        <position position="1"/>
    </location>
</feature>
<reference evidence="1" key="1">
    <citation type="submission" date="2018-05" db="EMBL/GenBank/DDBJ databases">
        <authorList>
            <person name="Lanie J.A."/>
            <person name="Ng W.-L."/>
            <person name="Kazmierczak K.M."/>
            <person name="Andrzejewski T.M."/>
            <person name="Davidsen T.M."/>
            <person name="Wayne K.J."/>
            <person name="Tettelin H."/>
            <person name="Glass J.I."/>
            <person name="Rusch D."/>
            <person name="Podicherti R."/>
            <person name="Tsui H.-C.T."/>
            <person name="Winkler M.E."/>
        </authorList>
    </citation>
    <scope>NUCLEOTIDE SEQUENCE</scope>
</reference>
<proteinExistence type="predicted"/>
<gene>
    <name evidence="1" type="ORF">METZ01_LOCUS371972</name>
</gene>
<organism evidence="1">
    <name type="scientific">marine metagenome</name>
    <dbReference type="NCBI Taxonomy" id="408172"/>
    <lineage>
        <taxon>unclassified sequences</taxon>
        <taxon>metagenomes</taxon>
        <taxon>ecological metagenomes</taxon>
    </lineage>
</organism>
<evidence type="ECO:0000313" key="1">
    <source>
        <dbReference type="EMBL" id="SVD19118.1"/>
    </source>
</evidence>
<name>A0A382TCN1_9ZZZZ</name>
<accession>A0A382TCN1</accession>
<dbReference type="EMBL" id="UINC01135145">
    <property type="protein sequence ID" value="SVD19118.1"/>
    <property type="molecule type" value="Genomic_DNA"/>
</dbReference>
<sequence>VAKAEYCRFFDLAMKCIVGQSCEDEDAKLARIIGTDKAMEREFERLNRETQLLVALHPLLAGVL</sequence>
<protein>
    <submittedName>
        <fullName evidence="1">Uncharacterized protein</fullName>
    </submittedName>
</protein>
<dbReference type="AlphaFoldDB" id="A0A382TCN1"/>
<feature type="non-terminal residue" evidence="1">
    <location>
        <position position="64"/>
    </location>
</feature>